<comment type="caution">
    <text evidence="2">The sequence shown here is derived from an EMBL/GenBank/DDBJ whole genome shotgun (WGS) entry which is preliminary data.</text>
</comment>
<feature type="chain" id="PRO_5040859604" evidence="1">
    <location>
        <begin position="22"/>
        <end position="298"/>
    </location>
</feature>
<name>A0A9X2JHU9_9BACT</name>
<keyword evidence="1" id="KW-0732">Signal</keyword>
<evidence type="ECO:0000313" key="3">
    <source>
        <dbReference type="Proteomes" id="UP001155241"/>
    </source>
</evidence>
<dbReference type="AlphaFoldDB" id="A0A9X2JHU9"/>
<reference evidence="2" key="1">
    <citation type="submission" date="2022-06" db="EMBL/GenBank/DDBJ databases">
        <title>Aeoliella straminimaris, a novel planctomycete from sediments.</title>
        <authorList>
            <person name="Vitorino I.R."/>
            <person name="Lage O.M."/>
        </authorList>
    </citation>
    <scope>NUCLEOTIDE SEQUENCE</scope>
    <source>
        <strain evidence="2">ICT_H6.2</strain>
    </source>
</reference>
<sequence>MNLIWKASASASALHAVHALARGLALVPPGLAEALGPLVAGPPSAAQKDLPGLTAGLLQYAAAGCEQNRQLAEQALAKHGGRDKLDEADVSELADWVSRVEQAYFQWHRGQTGRQLADEIATRTVPMRDHWDARGPGMIRQIERLTEPWLVAERVEVVMVLPVVGGDGTAHLPANVVTIEALLANVDPQLPEVVRLAWLASQLQFDLPAIAEQIPPGRLPHIAALAMLPATLAAAEAVELAEYSTESLSSALQLWRVASTAAEVQPLAETLTQWWDSYQSSDMALAAAVASLEATLVE</sequence>
<evidence type="ECO:0000313" key="2">
    <source>
        <dbReference type="EMBL" id="MCO6045013.1"/>
    </source>
</evidence>
<keyword evidence="3" id="KW-1185">Reference proteome</keyword>
<gene>
    <name evidence="2" type="ORF">NG895_13975</name>
</gene>
<protein>
    <submittedName>
        <fullName evidence="2">Uncharacterized protein</fullName>
    </submittedName>
</protein>
<dbReference type="RefSeq" id="WP_252853126.1">
    <property type="nucleotide sequence ID" value="NZ_JAMXLR010000051.1"/>
</dbReference>
<organism evidence="2 3">
    <name type="scientific">Aeoliella straminimaris</name>
    <dbReference type="NCBI Taxonomy" id="2954799"/>
    <lineage>
        <taxon>Bacteria</taxon>
        <taxon>Pseudomonadati</taxon>
        <taxon>Planctomycetota</taxon>
        <taxon>Planctomycetia</taxon>
        <taxon>Pirellulales</taxon>
        <taxon>Lacipirellulaceae</taxon>
        <taxon>Aeoliella</taxon>
    </lineage>
</organism>
<evidence type="ECO:0000256" key="1">
    <source>
        <dbReference type="SAM" id="SignalP"/>
    </source>
</evidence>
<feature type="signal peptide" evidence="1">
    <location>
        <begin position="1"/>
        <end position="21"/>
    </location>
</feature>
<dbReference type="Proteomes" id="UP001155241">
    <property type="component" value="Unassembled WGS sequence"/>
</dbReference>
<proteinExistence type="predicted"/>
<accession>A0A9X2JHU9</accession>
<dbReference type="EMBL" id="JAMXLR010000051">
    <property type="protein sequence ID" value="MCO6045013.1"/>
    <property type="molecule type" value="Genomic_DNA"/>
</dbReference>